<evidence type="ECO:0000259" key="4">
    <source>
        <dbReference type="Pfam" id="PF23598"/>
    </source>
</evidence>
<evidence type="ECO:0000313" key="5">
    <source>
        <dbReference type="EMBL" id="JAT66488.1"/>
    </source>
</evidence>
<name>A0A1D1ZHV8_9ARAE</name>
<dbReference type="InterPro" id="IPR055414">
    <property type="entry name" value="LRR_R13L4/SHOC2-like"/>
</dbReference>
<feature type="region of interest" description="Disordered" evidence="2">
    <location>
        <begin position="501"/>
        <end position="725"/>
    </location>
</feature>
<dbReference type="PANTHER" id="PTHR47186:SF45">
    <property type="entry name" value="DISEASE RESISTANCE RPP13-LIKE PROTEIN 1"/>
    <property type="match status" value="1"/>
</dbReference>
<dbReference type="Pfam" id="PF23598">
    <property type="entry name" value="LRR_14"/>
    <property type="match status" value="1"/>
</dbReference>
<feature type="compositionally biased region" description="Basic and acidic residues" evidence="2">
    <location>
        <begin position="435"/>
        <end position="444"/>
    </location>
</feature>
<protein>
    <submittedName>
        <fullName evidence="5">Disease resistance RPP13-like protein 4</fullName>
    </submittedName>
</protein>
<dbReference type="Pfam" id="PF23559">
    <property type="entry name" value="WHD_DRP"/>
    <property type="match status" value="1"/>
</dbReference>
<feature type="region of interest" description="Disordered" evidence="2">
    <location>
        <begin position="435"/>
        <end position="469"/>
    </location>
</feature>
<proteinExistence type="predicted"/>
<dbReference type="EMBL" id="GDJX01001448">
    <property type="protein sequence ID" value="JAT66488.1"/>
    <property type="molecule type" value="Transcribed_RNA"/>
</dbReference>
<dbReference type="Gene3D" id="3.80.10.10">
    <property type="entry name" value="Ribonuclease Inhibitor"/>
    <property type="match status" value="2"/>
</dbReference>
<sequence length="725" mass="78220">IKKRAIIYWWIGENFVAPGENRMNEQAGEKNFRELARRGLIEPVYSKRVGVTRECKLHPLVRWMLIKKAREKSFLDLDHTGKASDNPAKSPRACLTTNRNPPYLRQPKEPHTRKPSPPNNPLKALLNVSARCLNFDKELMPNVKDQLVVLQIGRWHGSALYHLEVGDSGFLGNIGVLRKLRYLGLRGLSRVTELPDSIQTLVELEVLDLRGCQNLEKVTTKVKYLKKLTHLDLTECFMLQQLPKELGVLTELQVLKGFVFGGSRSKGACKLSHLVKLHKLRKLSINITSQSSIGDKEMHQLEKMRSLGTLTVTWGDPPVIIKHGTKEDLLARWTDFKLPADLEKLDLWCFPMKHMPAWLKNSVKLKKLYIRGGSLERFSSGSDSWDIEIVRLKYLKHLEDGYLQVVKEAFPCLKYLECVGCKSLEEEQKKHPLDADGVWVREDTPEGGAGPASSEDVAAEASEKPPAVPTAETIPAVQAPSGALPAPQEESIVLPEGGATLAETPSETDAHDLPAAESPPVQPSIVPATWTAPPAQPDASPRKAPVEDEAPPPPGVPTVQGDIPTPSAGEAPPVQPGVTPTKAPVEADAPALSGDRAPSVHPGSPPAPPKAPPVQGDTTTTPSAGDPPPVLPGPPSGSPSSPIQLPASPQASPDVSPAPTLSAAASHPAQPVITPQAPPDGGLATTPKAPRVQRIPAAEGPPLESDVGPQESPSNSSRSSESDSE</sequence>
<dbReference type="SUPFAM" id="SSF52058">
    <property type="entry name" value="L domain-like"/>
    <property type="match status" value="1"/>
</dbReference>
<accession>A0A1D1ZHV8</accession>
<gene>
    <name evidence="5" type="primary">RPP13L4_5</name>
    <name evidence="5" type="ORF">g.68154</name>
</gene>
<keyword evidence="1" id="KW-0677">Repeat</keyword>
<evidence type="ECO:0000259" key="3">
    <source>
        <dbReference type="Pfam" id="PF23559"/>
    </source>
</evidence>
<dbReference type="InterPro" id="IPR032675">
    <property type="entry name" value="LRR_dom_sf"/>
</dbReference>
<organism evidence="5">
    <name type="scientific">Anthurium amnicola</name>
    <dbReference type="NCBI Taxonomy" id="1678845"/>
    <lineage>
        <taxon>Eukaryota</taxon>
        <taxon>Viridiplantae</taxon>
        <taxon>Streptophyta</taxon>
        <taxon>Embryophyta</taxon>
        <taxon>Tracheophyta</taxon>
        <taxon>Spermatophyta</taxon>
        <taxon>Magnoliopsida</taxon>
        <taxon>Liliopsida</taxon>
        <taxon>Araceae</taxon>
        <taxon>Pothoideae</taxon>
        <taxon>Potheae</taxon>
        <taxon>Anthurium</taxon>
    </lineage>
</organism>
<reference evidence="5" key="1">
    <citation type="submission" date="2015-07" db="EMBL/GenBank/DDBJ databases">
        <title>Transcriptome Assembly of Anthurium amnicola.</title>
        <authorList>
            <person name="Suzuki J."/>
        </authorList>
    </citation>
    <scope>NUCLEOTIDE SEQUENCE</scope>
</reference>
<evidence type="ECO:0000256" key="1">
    <source>
        <dbReference type="ARBA" id="ARBA00022737"/>
    </source>
</evidence>
<feature type="region of interest" description="Disordered" evidence="2">
    <location>
        <begin position="78"/>
        <end position="121"/>
    </location>
</feature>
<feature type="compositionally biased region" description="Pro residues" evidence="2">
    <location>
        <begin position="625"/>
        <end position="637"/>
    </location>
</feature>
<feature type="domain" description="Disease resistance R13L4/SHOC-2-like LRR" evidence="4">
    <location>
        <begin position="167"/>
        <end position="419"/>
    </location>
</feature>
<feature type="compositionally biased region" description="Pro residues" evidence="2">
    <location>
        <begin position="603"/>
        <end position="612"/>
    </location>
</feature>
<dbReference type="PANTHER" id="PTHR47186">
    <property type="entry name" value="LEUCINE-RICH REPEAT-CONTAINING PROTEIN 57"/>
    <property type="match status" value="1"/>
</dbReference>
<feature type="domain" description="Disease resistance protein winged helix" evidence="3">
    <location>
        <begin position="1"/>
        <end position="62"/>
    </location>
</feature>
<dbReference type="AlphaFoldDB" id="A0A1D1ZHV8"/>
<dbReference type="InterPro" id="IPR058922">
    <property type="entry name" value="WHD_DRP"/>
</dbReference>
<feature type="non-terminal residue" evidence="5">
    <location>
        <position position="1"/>
    </location>
</feature>
<evidence type="ECO:0000256" key="2">
    <source>
        <dbReference type="SAM" id="MobiDB-lite"/>
    </source>
</evidence>